<reference evidence="3 4" key="1">
    <citation type="submission" date="2019-04" db="EMBL/GenBank/DDBJ databases">
        <title>Comparative genomics and transcriptomics to analyze fruiting body development in filamentous ascomycetes.</title>
        <authorList>
            <consortium name="DOE Joint Genome Institute"/>
            <person name="Lutkenhaus R."/>
            <person name="Traeger S."/>
            <person name="Breuer J."/>
            <person name="Kuo A."/>
            <person name="Lipzen A."/>
            <person name="Pangilinan J."/>
            <person name="Dilworth D."/>
            <person name="Sandor L."/>
            <person name="Poggeler S."/>
            <person name="Barry K."/>
            <person name="Grigoriev I.V."/>
            <person name="Nowrousian M."/>
        </authorList>
    </citation>
    <scope>NUCLEOTIDE SEQUENCE [LARGE SCALE GENOMIC DNA]</scope>
    <source>
        <strain evidence="3 4">CBS 389.68</strain>
    </source>
</reference>
<dbReference type="SUPFAM" id="SSF50729">
    <property type="entry name" value="PH domain-like"/>
    <property type="match status" value="1"/>
</dbReference>
<name>A0A4S2N0Q0_9PEZI</name>
<sequence>MSTTETTRRKFPAPTGDAPEPIKIDIESPADPSSPEGDGRQSPASSNGDNAVREKLKKTNLEPGSRPTSAAADHKSDEEMNSPERTPEKPKEEMDLSSPERKDDGAPRRTRKRSHDESEENDTSGEEGANKKSRHSHRRHERKRSREVTAADRTTARLGGVRTPPTHTEEEEMTEGIEAKIERAKSPSGGNERKRALGTAERELGPEDREPKMSKTEEKKKEKVKVRKETVADTKSEEAETKEATVPSKILGGGWGNTSSKSPFATAGTTAKPLFGSGASTPSSTASTASAPTGFAQSKFRQLASSSASPFGALKTAPGASPFAKLGSTGTSPFGSPKLGPAKPTGGVSTASGAIGFGGSTLKSTNVFGGGLKSSTPFGAPASGTSAFGSGGKIKTASAAKDDDEGEDGEDGPDEDALEPTVDPAIAEQYKKEQEVTTGEEDELTRFKAPMKIYFFDRDAKAWKERGRCTVKLNTSIPDKADENDSYGLAPAPPALESSSQDKDEETSTITTTEKRKMQARFILRADGTHAVVLNTRIYDGMKFGELNGNEPSGNTAQFLTADGGMWLFKAKSSVVKDLWHELKTVKQELGYN</sequence>
<feature type="compositionally biased region" description="Polar residues" evidence="1">
    <location>
        <begin position="361"/>
        <end position="388"/>
    </location>
</feature>
<organism evidence="3 4">
    <name type="scientific">Ascodesmis nigricans</name>
    <dbReference type="NCBI Taxonomy" id="341454"/>
    <lineage>
        <taxon>Eukaryota</taxon>
        <taxon>Fungi</taxon>
        <taxon>Dikarya</taxon>
        <taxon>Ascomycota</taxon>
        <taxon>Pezizomycotina</taxon>
        <taxon>Pezizomycetes</taxon>
        <taxon>Pezizales</taxon>
        <taxon>Ascodesmidaceae</taxon>
        <taxon>Ascodesmis</taxon>
    </lineage>
</organism>
<dbReference type="SMART" id="SM00160">
    <property type="entry name" value="RanBD"/>
    <property type="match status" value="1"/>
</dbReference>
<evidence type="ECO:0000313" key="4">
    <source>
        <dbReference type="Proteomes" id="UP000298138"/>
    </source>
</evidence>
<dbReference type="Pfam" id="PF00638">
    <property type="entry name" value="Ran_BP1"/>
    <property type="match status" value="1"/>
</dbReference>
<dbReference type="InterPro" id="IPR045255">
    <property type="entry name" value="RanBP1-like"/>
</dbReference>
<dbReference type="InParanoid" id="A0A4S2N0Q0"/>
<feature type="domain" description="RanBD1" evidence="2">
    <location>
        <begin position="421"/>
        <end position="551"/>
    </location>
</feature>
<feature type="compositionally biased region" description="Basic residues" evidence="1">
    <location>
        <begin position="131"/>
        <end position="143"/>
    </location>
</feature>
<feature type="compositionally biased region" description="Basic and acidic residues" evidence="1">
    <location>
        <begin position="177"/>
        <end position="243"/>
    </location>
</feature>
<dbReference type="OrthoDB" id="411251at2759"/>
<feature type="compositionally biased region" description="Basic and acidic residues" evidence="1">
    <location>
        <begin position="51"/>
        <end position="60"/>
    </location>
</feature>
<gene>
    <name evidence="3" type="ORF">EX30DRAFT_347892</name>
</gene>
<dbReference type="AlphaFoldDB" id="A0A4S2N0Q0"/>
<feature type="region of interest" description="Disordered" evidence="1">
    <location>
        <begin position="1"/>
        <end position="423"/>
    </location>
</feature>
<feature type="region of interest" description="Disordered" evidence="1">
    <location>
        <begin position="476"/>
        <end position="514"/>
    </location>
</feature>
<protein>
    <recommendedName>
        <fullName evidence="2">RanBD1 domain-containing protein</fullName>
    </recommendedName>
</protein>
<feature type="compositionally biased region" description="Polar residues" evidence="1">
    <location>
        <begin position="257"/>
        <end position="269"/>
    </location>
</feature>
<dbReference type="STRING" id="341454.A0A4S2N0Q0"/>
<feature type="compositionally biased region" description="Acidic residues" evidence="1">
    <location>
        <begin position="402"/>
        <end position="418"/>
    </location>
</feature>
<evidence type="ECO:0000256" key="1">
    <source>
        <dbReference type="SAM" id="MobiDB-lite"/>
    </source>
</evidence>
<evidence type="ECO:0000259" key="2">
    <source>
        <dbReference type="PROSITE" id="PS50196"/>
    </source>
</evidence>
<keyword evidence="4" id="KW-1185">Reference proteome</keyword>
<feature type="compositionally biased region" description="Polar residues" evidence="1">
    <location>
        <begin position="295"/>
        <end position="309"/>
    </location>
</feature>
<dbReference type="InterPro" id="IPR000156">
    <property type="entry name" value="Ran_bind_dom"/>
</dbReference>
<feature type="compositionally biased region" description="Basic and acidic residues" evidence="1">
    <location>
        <begin position="85"/>
        <end position="107"/>
    </location>
</feature>
<dbReference type="EMBL" id="ML220115">
    <property type="protein sequence ID" value="TGZ82601.1"/>
    <property type="molecule type" value="Genomic_DNA"/>
</dbReference>
<dbReference type="Proteomes" id="UP000298138">
    <property type="component" value="Unassembled WGS sequence"/>
</dbReference>
<proteinExistence type="predicted"/>
<dbReference type="Gene3D" id="2.30.29.30">
    <property type="entry name" value="Pleckstrin-homology domain (PH domain)/Phosphotyrosine-binding domain (PTB)"/>
    <property type="match status" value="1"/>
</dbReference>
<dbReference type="PANTHER" id="PTHR23138">
    <property type="entry name" value="RAN BINDING PROTEIN"/>
    <property type="match status" value="1"/>
</dbReference>
<accession>A0A4S2N0Q0</accession>
<dbReference type="PROSITE" id="PS50196">
    <property type="entry name" value="RANBD1"/>
    <property type="match status" value="1"/>
</dbReference>
<evidence type="ECO:0000313" key="3">
    <source>
        <dbReference type="EMBL" id="TGZ82601.1"/>
    </source>
</evidence>
<dbReference type="InterPro" id="IPR011993">
    <property type="entry name" value="PH-like_dom_sf"/>
</dbReference>
<feature type="compositionally biased region" description="Low complexity" evidence="1">
    <location>
        <begin position="276"/>
        <end position="294"/>
    </location>
</feature>